<evidence type="ECO:0000256" key="3">
    <source>
        <dbReference type="ARBA" id="ARBA00022989"/>
    </source>
</evidence>
<reference evidence="7 8" key="1">
    <citation type="journal article" date="2016" name="Nat. Commun.">
        <title>Thousands of microbial genomes shed light on interconnected biogeochemical processes in an aquifer system.</title>
        <authorList>
            <person name="Anantharaman K."/>
            <person name="Brown C.T."/>
            <person name="Hug L.A."/>
            <person name="Sharon I."/>
            <person name="Castelle C.J."/>
            <person name="Probst A.J."/>
            <person name="Thomas B.C."/>
            <person name="Singh A."/>
            <person name="Wilkins M.J."/>
            <person name="Karaoz U."/>
            <person name="Brodie E.L."/>
            <person name="Williams K.H."/>
            <person name="Hubbard S.S."/>
            <person name="Banfield J.F."/>
        </authorList>
    </citation>
    <scope>NUCLEOTIDE SEQUENCE [LARGE SCALE GENOMIC DNA]</scope>
</reference>
<dbReference type="Pfam" id="PF04932">
    <property type="entry name" value="Wzy_C"/>
    <property type="match status" value="1"/>
</dbReference>
<feature type="domain" description="O-antigen ligase-related" evidence="6">
    <location>
        <begin position="243"/>
        <end position="384"/>
    </location>
</feature>
<dbReference type="PANTHER" id="PTHR37422:SF13">
    <property type="entry name" value="LIPOPOLYSACCHARIDE BIOSYNTHESIS PROTEIN PA4999-RELATED"/>
    <property type="match status" value="1"/>
</dbReference>
<evidence type="ECO:0000256" key="2">
    <source>
        <dbReference type="ARBA" id="ARBA00022692"/>
    </source>
</evidence>
<name>A0A1F6M282_9BACT</name>
<dbReference type="Proteomes" id="UP000176282">
    <property type="component" value="Unassembled WGS sequence"/>
</dbReference>
<feature type="transmembrane region" description="Helical" evidence="5">
    <location>
        <begin position="87"/>
        <end position="106"/>
    </location>
</feature>
<feature type="transmembrane region" description="Helical" evidence="5">
    <location>
        <begin position="44"/>
        <end position="66"/>
    </location>
</feature>
<proteinExistence type="predicted"/>
<feature type="transmembrane region" description="Helical" evidence="5">
    <location>
        <begin position="280"/>
        <end position="303"/>
    </location>
</feature>
<feature type="transmembrane region" description="Helical" evidence="5">
    <location>
        <begin position="422"/>
        <end position="441"/>
    </location>
</feature>
<keyword evidence="4 5" id="KW-0472">Membrane</keyword>
<gene>
    <name evidence="7" type="ORF">A3J66_04010</name>
</gene>
<evidence type="ECO:0000256" key="1">
    <source>
        <dbReference type="ARBA" id="ARBA00004141"/>
    </source>
</evidence>
<protein>
    <recommendedName>
        <fullName evidence="6">O-antigen ligase-related domain-containing protein</fullName>
    </recommendedName>
</protein>
<keyword evidence="2 5" id="KW-0812">Transmembrane</keyword>
<comment type="subcellular location">
    <subcellularLocation>
        <location evidence="1">Membrane</location>
        <topology evidence="1">Multi-pass membrane protein</topology>
    </subcellularLocation>
</comment>
<sequence>MKHSRLEMVLQIALGLLLFLLPWQTIWIAKEVVIDGVKWEYLTQGIYATEILLWVSVVLFLVWFTHRLRSFRQEGLHSIRQLWSPDRFFVLACLAFVVYSFFSSLWSPIPEVARQHALWALEATLLFFMLIAGPLSPRGGFLCMIGGAAVQGLLAIYQFLMQTTFSFKWFGLVYHPVWQAGTSVVSSPDIGRWSRAYGSFPHPNMLGGYLAIAIILCVVLFLVQKKQSDQGAYLRVAKFFLPIITAGLFFSFSRSAWIATGFAFAAFIYGMSTQPARRHGLFFTGIFVVMFGILSIIFSPLLATRFDPAVSVQESRSVSERTTGYVQAVNLWKQRPWFGVGIGQYTVAQHLANPTAPVFLLQPVHNVPLLLITELGIVGAALLFVALGSAIRLARPIISFVGWLPIIVLGGGALVLLSLDHYLFSLYPGFLVVAMGAGIVFKQGLSTLHPLVIDSQI</sequence>
<dbReference type="PANTHER" id="PTHR37422">
    <property type="entry name" value="TEICHURONIC ACID BIOSYNTHESIS PROTEIN TUAE"/>
    <property type="match status" value="1"/>
</dbReference>
<dbReference type="EMBL" id="MFQB01000044">
    <property type="protein sequence ID" value="OGH65741.1"/>
    <property type="molecule type" value="Genomic_DNA"/>
</dbReference>
<dbReference type="AlphaFoldDB" id="A0A1F6M282"/>
<feature type="transmembrane region" description="Helical" evidence="5">
    <location>
        <begin position="256"/>
        <end position="273"/>
    </location>
</feature>
<feature type="transmembrane region" description="Helical" evidence="5">
    <location>
        <begin position="232"/>
        <end position="250"/>
    </location>
</feature>
<evidence type="ECO:0000256" key="5">
    <source>
        <dbReference type="SAM" id="Phobius"/>
    </source>
</evidence>
<feature type="transmembrane region" description="Helical" evidence="5">
    <location>
        <begin position="142"/>
        <end position="160"/>
    </location>
</feature>
<feature type="transmembrane region" description="Helical" evidence="5">
    <location>
        <begin position="206"/>
        <end position="223"/>
    </location>
</feature>
<feature type="transmembrane region" description="Helical" evidence="5">
    <location>
        <begin position="369"/>
        <end position="390"/>
    </location>
</feature>
<comment type="caution">
    <text evidence="7">The sequence shown here is derived from an EMBL/GenBank/DDBJ whole genome shotgun (WGS) entry which is preliminary data.</text>
</comment>
<evidence type="ECO:0000313" key="7">
    <source>
        <dbReference type="EMBL" id="OGH65741.1"/>
    </source>
</evidence>
<keyword evidence="3 5" id="KW-1133">Transmembrane helix</keyword>
<dbReference type="GO" id="GO:0016020">
    <property type="term" value="C:membrane"/>
    <property type="evidence" value="ECO:0007669"/>
    <property type="project" value="UniProtKB-SubCell"/>
</dbReference>
<organism evidence="7 8">
    <name type="scientific">Candidatus Magasanikbacteria bacterium RIFCSPHIGHO2_02_FULL_47_14</name>
    <dbReference type="NCBI Taxonomy" id="1798680"/>
    <lineage>
        <taxon>Bacteria</taxon>
        <taxon>Candidatus Magasanikiibacteriota</taxon>
    </lineage>
</organism>
<evidence type="ECO:0000256" key="4">
    <source>
        <dbReference type="ARBA" id="ARBA00023136"/>
    </source>
</evidence>
<feature type="transmembrane region" description="Helical" evidence="5">
    <location>
        <begin position="118"/>
        <end position="135"/>
    </location>
</feature>
<evidence type="ECO:0000259" key="6">
    <source>
        <dbReference type="Pfam" id="PF04932"/>
    </source>
</evidence>
<feature type="transmembrane region" description="Helical" evidence="5">
    <location>
        <begin position="397"/>
        <end position="416"/>
    </location>
</feature>
<dbReference type="InterPro" id="IPR007016">
    <property type="entry name" value="O-antigen_ligase-rel_domated"/>
</dbReference>
<evidence type="ECO:0000313" key="8">
    <source>
        <dbReference type="Proteomes" id="UP000176282"/>
    </source>
</evidence>
<accession>A0A1F6M282</accession>
<dbReference type="STRING" id="1798680.A3J66_04010"/>
<dbReference type="InterPro" id="IPR051533">
    <property type="entry name" value="WaaL-like"/>
</dbReference>